<sequence length="99" mass="11332">MLSTQLILTFAILTFAVAIFLTDGKLFLAQLILSLGYIFTTNLLIGVLQIVFLVFVLYRCKKAIDYDFHLVLEKTHQIPKNLTKDGRIGGDFSLFRKQY</sequence>
<dbReference type="Proteomes" id="UP001519343">
    <property type="component" value="Unassembled WGS sequence"/>
</dbReference>
<name>A0ABS4GL85_9BACL</name>
<comment type="caution">
    <text evidence="2">The sequence shown here is derived from an EMBL/GenBank/DDBJ whole genome shotgun (WGS) entry which is preliminary data.</text>
</comment>
<keyword evidence="1" id="KW-0472">Membrane</keyword>
<keyword evidence="3" id="KW-1185">Reference proteome</keyword>
<evidence type="ECO:0000313" key="3">
    <source>
        <dbReference type="Proteomes" id="UP001519343"/>
    </source>
</evidence>
<organism evidence="2 3">
    <name type="scientific">Ammoniphilus resinae</name>
    <dbReference type="NCBI Taxonomy" id="861532"/>
    <lineage>
        <taxon>Bacteria</taxon>
        <taxon>Bacillati</taxon>
        <taxon>Bacillota</taxon>
        <taxon>Bacilli</taxon>
        <taxon>Bacillales</taxon>
        <taxon>Paenibacillaceae</taxon>
        <taxon>Aneurinibacillus group</taxon>
        <taxon>Ammoniphilus</taxon>
    </lineage>
</organism>
<evidence type="ECO:0000313" key="2">
    <source>
        <dbReference type="EMBL" id="MBP1931020.1"/>
    </source>
</evidence>
<protein>
    <submittedName>
        <fullName evidence="2">Uncharacterized protein</fullName>
    </submittedName>
</protein>
<reference evidence="2 3" key="1">
    <citation type="submission" date="2021-03" db="EMBL/GenBank/DDBJ databases">
        <title>Genomic Encyclopedia of Type Strains, Phase IV (KMG-IV): sequencing the most valuable type-strain genomes for metagenomic binning, comparative biology and taxonomic classification.</title>
        <authorList>
            <person name="Goeker M."/>
        </authorList>
    </citation>
    <scope>NUCLEOTIDE SEQUENCE [LARGE SCALE GENOMIC DNA]</scope>
    <source>
        <strain evidence="2 3">DSM 24738</strain>
    </source>
</reference>
<dbReference type="EMBL" id="JAGGKT010000002">
    <property type="protein sequence ID" value="MBP1931020.1"/>
    <property type="molecule type" value="Genomic_DNA"/>
</dbReference>
<gene>
    <name evidence="2" type="ORF">J2Z37_001017</name>
</gene>
<feature type="transmembrane region" description="Helical" evidence="1">
    <location>
        <begin position="34"/>
        <end position="58"/>
    </location>
</feature>
<proteinExistence type="predicted"/>
<dbReference type="RefSeq" id="WP_209809122.1">
    <property type="nucleotide sequence ID" value="NZ_JAGGKT010000002.1"/>
</dbReference>
<evidence type="ECO:0000256" key="1">
    <source>
        <dbReference type="SAM" id="Phobius"/>
    </source>
</evidence>
<keyword evidence="1" id="KW-0812">Transmembrane</keyword>
<accession>A0ABS4GL85</accession>
<keyword evidence="1" id="KW-1133">Transmembrane helix</keyword>